<dbReference type="AlphaFoldDB" id="A0A1M5N2C0"/>
<protein>
    <submittedName>
        <fullName evidence="2">Uncharacterized protein</fullName>
    </submittedName>
</protein>
<accession>A0A1M5N2C0</accession>
<keyword evidence="1" id="KW-0812">Transmembrane</keyword>
<feature type="transmembrane region" description="Helical" evidence="1">
    <location>
        <begin position="61"/>
        <end position="82"/>
    </location>
</feature>
<organism evidence="2 3">
    <name type="scientific">Halobaculum gomorrense</name>
    <dbReference type="NCBI Taxonomy" id="43928"/>
    <lineage>
        <taxon>Archaea</taxon>
        <taxon>Methanobacteriati</taxon>
        <taxon>Methanobacteriota</taxon>
        <taxon>Stenosarchaea group</taxon>
        <taxon>Halobacteria</taxon>
        <taxon>Halobacteriales</taxon>
        <taxon>Haloferacaceae</taxon>
        <taxon>Halobaculum</taxon>
    </lineage>
</organism>
<dbReference type="EMBL" id="FQWV01000002">
    <property type="protein sequence ID" value="SHG83572.1"/>
    <property type="molecule type" value="Genomic_DNA"/>
</dbReference>
<evidence type="ECO:0000313" key="3">
    <source>
        <dbReference type="Proteomes" id="UP000184357"/>
    </source>
</evidence>
<feature type="transmembrane region" description="Helical" evidence="1">
    <location>
        <begin position="122"/>
        <end position="147"/>
    </location>
</feature>
<feature type="transmembrane region" description="Helical" evidence="1">
    <location>
        <begin position="94"/>
        <end position="116"/>
    </location>
</feature>
<evidence type="ECO:0000256" key="1">
    <source>
        <dbReference type="SAM" id="Phobius"/>
    </source>
</evidence>
<keyword evidence="3" id="KW-1185">Reference proteome</keyword>
<keyword evidence="1" id="KW-0472">Membrane</keyword>
<gene>
    <name evidence="2" type="ORF">SAMN05443636_1233</name>
</gene>
<reference evidence="2 3" key="1">
    <citation type="submission" date="2016-11" db="EMBL/GenBank/DDBJ databases">
        <authorList>
            <person name="Jaros S."/>
            <person name="Januszkiewicz K."/>
            <person name="Wedrychowicz H."/>
        </authorList>
    </citation>
    <scope>NUCLEOTIDE SEQUENCE [LARGE SCALE GENOMIC DNA]</scope>
    <source>
        <strain evidence="2 3">DSM 9297</strain>
    </source>
</reference>
<evidence type="ECO:0000313" key="2">
    <source>
        <dbReference type="EMBL" id="SHG83572.1"/>
    </source>
</evidence>
<dbReference type="Proteomes" id="UP000184357">
    <property type="component" value="Unassembled WGS sequence"/>
</dbReference>
<dbReference type="RefSeq" id="WP_073307520.1">
    <property type="nucleotide sequence ID" value="NZ_FQWV01000002.1"/>
</dbReference>
<proteinExistence type="predicted"/>
<name>A0A1M5N2C0_9EURY</name>
<sequence length="153" mass="16066">MGFRRWLLIGMLAGGGVAPVLQGFSKSLLESLNEDMFEAIQFFRSVGVYVPTFSTGQLETLGALLAALTTITCVLLTGLAFLTGSSYTGKFFSGAGAFLGVHAGSLMIGLPAGYAFTSVRSAIVLGVYSILVSLFVIVGSAVALFGLRLWIRL</sequence>
<keyword evidence="1" id="KW-1133">Transmembrane helix</keyword>